<dbReference type="RefSeq" id="WP_020193978.1">
    <property type="nucleotide sequence ID" value="NZ_BAOH01000002.1"/>
</dbReference>
<dbReference type="EMBL" id="JPRD01000048">
    <property type="protein sequence ID" value="KIF50803.1"/>
    <property type="molecule type" value="Genomic_DNA"/>
</dbReference>
<name>A0A0C1VLU0_9VIBR</name>
<evidence type="ECO:0000256" key="1">
    <source>
        <dbReference type="SAM" id="SignalP"/>
    </source>
</evidence>
<gene>
    <name evidence="2" type="ORF">H735_23365</name>
</gene>
<feature type="signal peptide" evidence="1">
    <location>
        <begin position="1"/>
        <end position="21"/>
    </location>
</feature>
<protein>
    <submittedName>
        <fullName evidence="2">Uncharacterized protein</fullName>
    </submittedName>
</protein>
<keyword evidence="1" id="KW-0732">Signal</keyword>
<reference evidence="2 3" key="1">
    <citation type="submission" date="2014-07" db="EMBL/GenBank/DDBJ databases">
        <title>Unique and conserved regions in Vibrio harveyi and related species in comparison with the shrimp pathogen Vibrio harveyi CAIM 1792.</title>
        <authorList>
            <person name="Espinoza-Valles I."/>
            <person name="Vora G."/>
            <person name="Leekitcharoenphon P."/>
            <person name="Ussery D."/>
            <person name="Hoj L."/>
            <person name="Gomez-Gil B."/>
        </authorList>
    </citation>
    <scope>NUCLEOTIDE SEQUENCE [LARGE SCALE GENOMIC DNA]</scope>
    <source>
        <strain evidence="3">CAIM 1854 / LMG 25443</strain>
    </source>
</reference>
<comment type="caution">
    <text evidence="2">The sequence shown here is derived from an EMBL/GenBank/DDBJ whole genome shotgun (WGS) entry which is preliminary data.</text>
</comment>
<dbReference type="PATRIC" id="fig|1229493.5.peg.4077"/>
<organism evidence="2 3">
    <name type="scientific">Vibrio owensii CAIM 1854 = LMG 25443</name>
    <dbReference type="NCBI Taxonomy" id="1229493"/>
    <lineage>
        <taxon>Bacteria</taxon>
        <taxon>Pseudomonadati</taxon>
        <taxon>Pseudomonadota</taxon>
        <taxon>Gammaproteobacteria</taxon>
        <taxon>Vibrionales</taxon>
        <taxon>Vibrionaceae</taxon>
        <taxon>Vibrio</taxon>
    </lineage>
</organism>
<accession>A0A0C1VLU0</accession>
<evidence type="ECO:0000313" key="3">
    <source>
        <dbReference type="Proteomes" id="UP000031586"/>
    </source>
</evidence>
<feature type="chain" id="PRO_5002140489" evidence="1">
    <location>
        <begin position="22"/>
        <end position="96"/>
    </location>
</feature>
<dbReference type="AlphaFoldDB" id="A0A0C1VLU0"/>
<proteinExistence type="predicted"/>
<sequence>MLKTKLMVLLRGLLVSASCLSADEIASEEMSEEQVVENAALDESAIACTEEHCEGKGFDGRILLDNEPTKQVLSSLESLGETLNSLSFLMFAGDKT</sequence>
<dbReference type="Proteomes" id="UP000031586">
    <property type="component" value="Unassembled WGS sequence"/>
</dbReference>
<evidence type="ECO:0000313" key="2">
    <source>
        <dbReference type="EMBL" id="KIF50803.1"/>
    </source>
</evidence>